<evidence type="ECO:0000256" key="6">
    <source>
        <dbReference type="SAM" id="Phobius"/>
    </source>
</evidence>
<feature type="transmembrane region" description="Helical" evidence="6">
    <location>
        <begin position="45"/>
        <end position="65"/>
    </location>
</feature>
<dbReference type="GeneTree" id="ENSGT00940000163203"/>
<dbReference type="GO" id="GO:0016020">
    <property type="term" value="C:membrane"/>
    <property type="evidence" value="ECO:0007669"/>
    <property type="project" value="UniProtKB-SubCell"/>
</dbReference>
<feature type="transmembrane region" description="Helical" evidence="6">
    <location>
        <begin position="77"/>
        <end position="100"/>
    </location>
</feature>
<dbReference type="InterPro" id="IPR050578">
    <property type="entry name" value="MARVEL-CKLF_proteins"/>
</dbReference>
<accession>A0A8I3WIQ9</accession>
<keyword evidence="4 5" id="KW-0472">Membrane</keyword>
<dbReference type="PROSITE" id="PS51225">
    <property type="entry name" value="MARVEL"/>
    <property type="match status" value="1"/>
</dbReference>
<dbReference type="PANTHER" id="PTHR22776">
    <property type="entry name" value="MARVEL-CONTAINING POTENTIAL LIPID RAFT-ASSOCIATED PROTEIN"/>
    <property type="match status" value="1"/>
</dbReference>
<evidence type="ECO:0000256" key="4">
    <source>
        <dbReference type="ARBA" id="ARBA00023136"/>
    </source>
</evidence>
<dbReference type="AlphaFoldDB" id="A0A8I3WIQ9"/>
<protein>
    <submittedName>
        <fullName evidence="8">CKLF like MARVEL transmembrane domain containing 1</fullName>
    </submittedName>
</protein>
<dbReference type="InterPro" id="IPR008253">
    <property type="entry name" value="Marvel"/>
</dbReference>
<keyword evidence="9" id="KW-1185">Reference proteome</keyword>
<evidence type="ECO:0000256" key="1">
    <source>
        <dbReference type="ARBA" id="ARBA00004141"/>
    </source>
</evidence>
<proteinExistence type="predicted"/>
<evidence type="ECO:0000313" key="8">
    <source>
        <dbReference type="Ensembl" id="ENSCJAP00000085799.1"/>
    </source>
</evidence>
<dbReference type="PANTHER" id="PTHR22776:SF45">
    <property type="entry name" value="CHEMOKINE-LIKE FACTOR"/>
    <property type="match status" value="1"/>
</dbReference>
<evidence type="ECO:0000256" key="5">
    <source>
        <dbReference type="PROSITE-ProRule" id="PRU00581"/>
    </source>
</evidence>
<keyword evidence="2 5" id="KW-0812">Transmembrane</keyword>
<dbReference type="Proteomes" id="UP000008225">
    <property type="component" value="Chromosome 20"/>
</dbReference>
<reference evidence="8" key="2">
    <citation type="submission" date="2025-08" db="UniProtKB">
        <authorList>
            <consortium name="Ensembl"/>
        </authorList>
    </citation>
    <scope>IDENTIFICATION</scope>
</reference>
<reference evidence="8" key="3">
    <citation type="submission" date="2025-09" db="UniProtKB">
        <authorList>
            <consortium name="Ensembl"/>
        </authorList>
    </citation>
    <scope>IDENTIFICATION</scope>
</reference>
<feature type="transmembrane region" description="Helical" evidence="6">
    <location>
        <begin position="131"/>
        <end position="151"/>
    </location>
</feature>
<feature type="transmembrane region" description="Helical" evidence="6">
    <location>
        <begin position="106"/>
        <end position="124"/>
    </location>
</feature>
<dbReference type="Ensembl" id="ENSCJAT00000148112.1">
    <property type="protein sequence ID" value="ENSCJAP00000085799.1"/>
    <property type="gene ID" value="ENSCJAG00000016841.4"/>
</dbReference>
<evidence type="ECO:0000313" key="9">
    <source>
        <dbReference type="Proteomes" id="UP000008225"/>
    </source>
</evidence>
<sequence length="252" mass="28767">MDTVQLKIKHRPFCFSVKGHVKMLRLALTAASMTFFIIAQAPEPYIVITGFEVTVIFFFIILYILRLDRLMKWLFWPLLDIINSLVTTVFMLIVAVLALIPETTTLTVVGGSLIIGALACFIIAQANESFIAITLLEICIVIFFMLIYMLTLHHLLTYLHWPLLDLTNSIITAVFLSVVAFWAMQEKKRRHLFYVGGIQKLRLNNLLWVTRLGQTGTQTLIIWKNTRNGRSNAWKIQGVGWGGRALVQEVKQ</sequence>
<feature type="transmembrane region" description="Helical" evidence="6">
    <location>
        <begin position="21"/>
        <end position="39"/>
    </location>
</feature>
<feature type="domain" description="MARVEL" evidence="7">
    <location>
        <begin position="13"/>
        <end position="139"/>
    </location>
</feature>
<comment type="subcellular location">
    <subcellularLocation>
        <location evidence="1">Membrane</location>
        <topology evidence="1">Multi-pass membrane protein</topology>
    </subcellularLocation>
</comment>
<name>A0A8I3WIQ9_CALJA</name>
<evidence type="ECO:0000256" key="3">
    <source>
        <dbReference type="ARBA" id="ARBA00022989"/>
    </source>
</evidence>
<keyword evidence="3 6" id="KW-1133">Transmembrane helix</keyword>
<evidence type="ECO:0000256" key="2">
    <source>
        <dbReference type="ARBA" id="ARBA00022692"/>
    </source>
</evidence>
<feature type="transmembrane region" description="Helical" evidence="6">
    <location>
        <begin position="163"/>
        <end position="184"/>
    </location>
</feature>
<evidence type="ECO:0000259" key="7">
    <source>
        <dbReference type="PROSITE" id="PS51225"/>
    </source>
</evidence>
<reference evidence="8 9" key="1">
    <citation type="submission" date="2009-03" db="EMBL/GenBank/DDBJ databases">
        <authorList>
            <person name="Warren W."/>
            <person name="Ye L."/>
            <person name="Minx P."/>
            <person name="Worley K."/>
            <person name="Gibbs R."/>
            <person name="Wilson R.K."/>
        </authorList>
    </citation>
    <scope>NUCLEOTIDE SEQUENCE [LARGE SCALE GENOMIC DNA]</scope>
</reference>
<organism evidence="8 9">
    <name type="scientific">Callithrix jacchus</name>
    <name type="common">White-tufted-ear marmoset</name>
    <name type="synonym">Simia Jacchus</name>
    <dbReference type="NCBI Taxonomy" id="9483"/>
    <lineage>
        <taxon>Eukaryota</taxon>
        <taxon>Metazoa</taxon>
        <taxon>Chordata</taxon>
        <taxon>Craniata</taxon>
        <taxon>Vertebrata</taxon>
        <taxon>Euteleostomi</taxon>
        <taxon>Mammalia</taxon>
        <taxon>Eutheria</taxon>
        <taxon>Euarchontoglires</taxon>
        <taxon>Primates</taxon>
        <taxon>Haplorrhini</taxon>
        <taxon>Platyrrhini</taxon>
        <taxon>Cebidae</taxon>
        <taxon>Callitrichinae</taxon>
        <taxon>Callithrix</taxon>
        <taxon>Callithrix</taxon>
    </lineage>
</organism>
<gene>
    <name evidence="8" type="primary">CMTM1</name>
</gene>